<feature type="transmembrane region" description="Helical" evidence="1">
    <location>
        <begin position="767"/>
        <end position="790"/>
    </location>
</feature>
<keyword evidence="3" id="KW-1185">Reference proteome</keyword>
<dbReference type="Pfam" id="PF14269">
    <property type="entry name" value="Arylsulfotran_2"/>
    <property type="match status" value="1"/>
</dbReference>
<dbReference type="PANTHER" id="PTHR35340:SF9">
    <property type="entry name" value="ASST-DOMAIN-CONTAINING PROTEIN"/>
    <property type="match status" value="1"/>
</dbReference>
<keyword evidence="1" id="KW-0472">Membrane</keyword>
<accession>A0A9W8X5L4</accession>
<dbReference type="InterPro" id="IPR039535">
    <property type="entry name" value="ASST-like"/>
</dbReference>
<evidence type="ECO:0000313" key="3">
    <source>
        <dbReference type="Proteomes" id="UP001140562"/>
    </source>
</evidence>
<dbReference type="EMBL" id="JAPEUV010000010">
    <property type="protein sequence ID" value="KAJ4341602.1"/>
    <property type="molecule type" value="Genomic_DNA"/>
</dbReference>
<sequence>MANQTYTPKPVTDIFTADTDIDRRQCKREVPMRVLALGLGRTGTASLRSALQELGFTDTYHMMSASVENPPDCLMWQDAFAAKFDGEGEFGREQWDQLLGHCQAVCDWPAVAFAKELIEAYPEAKVLITTRDVDSWHASTLKTVDWRANDLELKFVAQWDWGAGLYQPMLHKFWSTFFKGDFKKYGKQVFNDYYAELRALVPPENLLEYKMGQGWEPLCEFLEVEVPKGRKFPHRPDLHAPIISFDILRPDLLVPGYIFLAPYRNTDPGPYIYDNNGQLVWSSAGTLGGSTAHNPHVCEYQGADHICFFQGLQHHGWARGHGIIMNKNYRIVRTVEAVGAATQMDMHEFRLIDGGKRALVTIYQPRQYDLGAFGVGPGLGWIHDSLFQEIDVETGELLFEWRALDHIAPSFSYTCIDCTDTSGDGLTRDTPWDFFHINSIDKNADGDYLISARHVGAVYKISGVTGTVIWQLNGANPTFKNINLHFSSQHHALFFNENTTHTVISLFDNASNTFNTTNQESRGMLIGINHVERTASKLREWRAPEEEGVLSGSQGNMQILDRRNVFIGWGDHAYFSEHLPSGEAVMYGKVAQRASDVMMYRCNKYAWKGEPLTAPSLWTYSRTGSGASDMVFYVSWNGATEVRFWNFYTAGTSMGPWELIGTANKAGFETEYSLAGSMGWAYAEAFDADRKPLKRGQSSIVKTFVPSDLIVSGCDDRGCDDVVPLREGEVFNKTMPEVINRGDSYTSDLGVNTISYYPMLKYTVRAWRLSTLAIPAVLVLLIMVGLSIMLGRRRTARIGVVWQETLVSIVASSSRALGGSERSEAEYHKLETTEST</sequence>
<keyword evidence="1" id="KW-0812">Transmembrane</keyword>
<dbReference type="InterPro" id="IPR053143">
    <property type="entry name" value="Arylsulfate_ST"/>
</dbReference>
<dbReference type="InterPro" id="IPR040632">
    <property type="entry name" value="Sulfotransfer_4"/>
</dbReference>
<reference evidence="2" key="1">
    <citation type="submission" date="2022-10" db="EMBL/GenBank/DDBJ databases">
        <title>Tapping the CABI collections for fungal endophytes: first genome assemblies for Collariella, Neodidymelliopsis, Ascochyta clinopodiicola, Didymella pomorum, Didymosphaeria variabile, Neocosmospora piperis and Neocucurbitaria cava.</title>
        <authorList>
            <person name="Hill R."/>
        </authorList>
    </citation>
    <scope>NUCLEOTIDE SEQUENCE</scope>
    <source>
        <strain evidence="2">IMI 360193</strain>
    </source>
</reference>
<dbReference type="OrthoDB" id="5427350at2759"/>
<dbReference type="AlphaFoldDB" id="A0A9W8X5L4"/>
<evidence type="ECO:0000256" key="1">
    <source>
        <dbReference type="SAM" id="Phobius"/>
    </source>
</evidence>
<dbReference type="PANTHER" id="PTHR35340">
    <property type="entry name" value="PQQ ENZYME REPEAT PROTEIN-RELATED"/>
    <property type="match status" value="1"/>
</dbReference>
<name>A0A9W8X5L4_9PLEO</name>
<keyword evidence="1" id="KW-1133">Transmembrane helix</keyword>
<evidence type="ECO:0000313" key="2">
    <source>
        <dbReference type="EMBL" id="KAJ4341602.1"/>
    </source>
</evidence>
<organism evidence="2 3">
    <name type="scientific">Didymella glomerata</name>
    <dbReference type="NCBI Taxonomy" id="749621"/>
    <lineage>
        <taxon>Eukaryota</taxon>
        <taxon>Fungi</taxon>
        <taxon>Dikarya</taxon>
        <taxon>Ascomycota</taxon>
        <taxon>Pezizomycotina</taxon>
        <taxon>Dothideomycetes</taxon>
        <taxon>Pleosporomycetidae</taxon>
        <taxon>Pleosporales</taxon>
        <taxon>Pleosporineae</taxon>
        <taxon>Didymellaceae</taxon>
        <taxon>Didymella</taxon>
    </lineage>
</organism>
<protein>
    <submittedName>
        <fullName evidence="2">Uncharacterized protein</fullName>
    </submittedName>
</protein>
<gene>
    <name evidence="2" type="ORF">N0V87_001617</name>
</gene>
<dbReference type="Pfam" id="PF17784">
    <property type="entry name" value="Sulfotransfer_4"/>
    <property type="match status" value="1"/>
</dbReference>
<dbReference type="Gene3D" id="3.40.50.300">
    <property type="entry name" value="P-loop containing nucleotide triphosphate hydrolases"/>
    <property type="match status" value="1"/>
</dbReference>
<proteinExistence type="predicted"/>
<dbReference type="SUPFAM" id="SSF52540">
    <property type="entry name" value="P-loop containing nucleoside triphosphate hydrolases"/>
    <property type="match status" value="1"/>
</dbReference>
<dbReference type="Proteomes" id="UP001140562">
    <property type="component" value="Unassembled WGS sequence"/>
</dbReference>
<dbReference type="InterPro" id="IPR027417">
    <property type="entry name" value="P-loop_NTPase"/>
</dbReference>
<comment type="caution">
    <text evidence="2">The sequence shown here is derived from an EMBL/GenBank/DDBJ whole genome shotgun (WGS) entry which is preliminary data.</text>
</comment>